<sequence length="439" mass="51757">MANNYLYNNYYNTRHEEENSWHLNESNTDEEEYYYKTYHKKRKQRRKNENKNYDGLEECLTFLNVFIKNTCKFTKIIMYLVIFIIFIVFLHNTVSNKFNRDFDYTDIDSINVNSTEAMDILENLCNDYKNNILTGDSCNELCNIYTLSSSIKYDNGNSKHVISLHYNTTKRIFKGSKKYFSDYKSLDKNLSEDDFVKLIVNIINNHTMLEFPLSHSNHIINMIYPLYKNKSDKSLTTPEKETIWRLTQQPEYINYKILKSSRVLPSVISSCGHFYEVENIVPFAMKTHYLALKNKILIHLMGTAKLFYEFLNEPLEWCDARFNNLGLSQNYNKRFILLNADNLYTKSKLENIFSNLFCTNDNDCVLGDCISTCNNVTNTCNQRNNENLDIFCDKMIASMYGKYYNKNNKFLSACFGTGGNKTKRLNELRLAWAWNLPDV</sequence>
<dbReference type="InterPro" id="IPR022049">
    <property type="entry name" value="FAM69_kinase_dom"/>
</dbReference>
<feature type="domain" description="FAM69 protein-kinase" evidence="10">
    <location>
        <begin position="243"/>
        <end position="399"/>
    </location>
</feature>
<evidence type="ECO:0000256" key="3">
    <source>
        <dbReference type="ARBA" id="ARBA00022692"/>
    </source>
</evidence>
<protein>
    <submittedName>
        <fullName evidence="13">Protein FAM69C (inferred by orthology to a human protein)</fullName>
    </submittedName>
</protein>
<reference evidence="12" key="1">
    <citation type="submission" date="2014-07" db="EMBL/GenBank/DDBJ databases">
        <authorList>
            <person name="Martin A.A"/>
            <person name="De Silva N."/>
        </authorList>
    </citation>
    <scope>NUCLEOTIDE SEQUENCE</scope>
</reference>
<keyword evidence="12" id="KW-1185">Reference proteome</keyword>
<evidence type="ECO:0000313" key="12">
    <source>
        <dbReference type="Proteomes" id="UP000035680"/>
    </source>
</evidence>
<dbReference type="AlphaFoldDB" id="A0A0K0G1T9"/>
<evidence type="ECO:0000256" key="9">
    <source>
        <dbReference type="SAM" id="Phobius"/>
    </source>
</evidence>
<feature type="transmembrane region" description="Helical" evidence="9">
    <location>
        <begin position="76"/>
        <end position="94"/>
    </location>
</feature>
<evidence type="ECO:0000256" key="6">
    <source>
        <dbReference type="ARBA" id="ARBA00022989"/>
    </source>
</evidence>
<accession>A0A0K0G1T9</accession>
<dbReference type="WBParaSite" id="SVE_1868200.1">
    <property type="protein sequence ID" value="SVE_1868200.1"/>
    <property type="gene ID" value="SVE_1868200"/>
</dbReference>
<keyword evidence="7 9" id="KW-0472">Membrane</keyword>
<dbReference type="PANTHER" id="PTHR21093:SF2">
    <property type="entry name" value="DIVERGENT PROTEIN KINASE DOMAIN 1C"/>
    <property type="match status" value="1"/>
</dbReference>
<evidence type="ECO:0000313" key="13">
    <source>
        <dbReference type="WBParaSite" id="SVE_1868200.1"/>
    </source>
</evidence>
<keyword evidence="4" id="KW-0256">Endoplasmic reticulum</keyword>
<keyword evidence="5" id="KW-0735">Signal-anchor</keyword>
<keyword evidence="3 9" id="KW-0812">Transmembrane</keyword>
<evidence type="ECO:0000256" key="8">
    <source>
        <dbReference type="ARBA" id="ARBA00023157"/>
    </source>
</evidence>
<comment type="subcellular location">
    <subcellularLocation>
        <location evidence="1">Endoplasmic reticulum membrane</location>
        <topology evidence="1">Single-pass type II membrane protein</topology>
    </subcellularLocation>
</comment>
<dbReference type="InterPro" id="IPR029244">
    <property type="entry name" value="FAM69_N"/>
</dbReference>
<dbReference type="GO" id="GO:0005789">
    <property type="term" value="C:endoplasmic reticulum membrane"/>
    <property type="evidence" value="ECO:0007669"/>
    <property type="project" value="UniProtKB-SubCell"/>
</dbReference>
<dbReference type="Pfam" id="PF12260">
    <property type="entry name" value="PIP49_C"/>
    <property type="match status" value="1"/>
</dbReference>
<feature type="domain" description="FAM69 N-terminal" evidence="11">
    <location>
        <begin position="115"/>
        <end position="164"/>
    </location>
</feature>
<comment type="similarity">
    <text evidence="2">Belongs to the DIPK family.</text>
</comment>
<evidence type="ECO:0000256" key="4">
    <source>
        <dbReference type="ARBA" id="ARBA00022824"/>
    </source>
</evidence>
<keyword evidence="6 9" id="KW-1133">Transmembrane helix</keyword>
<dbReference type="PANTHER" id="PTHR21093">
    <property type="entry name" value="DIVERGENT PROTEIN KINASE DOMAIN 1C-RELATED"/>
    <property type="match status" value="1"/>
</dbReference>
<evidence type="ECO:0000259" key="10">
    <source>
        <dbReference type="Pfam" id="PF12260"/>
    </source>
</evidence>
<name>A0A0K0G1T9_STRVS</name>
<evidence type="ECO:0000259" key="11">
    <source>
        <dbReference type="Pfam" id="PF14875"/>
    </source>
</evidence>
<evidence type="ECO:0000256" key="5">
    <source>
        <dbReference type="ARBA" id="ARBA00022968"/>
    </source>
</evidence>
<organism evidence="12 13">
    <name type="scientific">Strongyloides venezuelensis</name>
    <name type="common">Threadworm</name>
    <dbReference type="NCBI Taxonomy" id="75913"/>
    <lineage>
        <taxon>Eukaryota</taxon>
        <taxon>Metazoa</taxon>
        <taxon>Ecdysozoa</taxon>
        <taxon>Nematoda</taxon>
        <taxon>Chromadorea</taxon>
        <taxon>Rhabditida</taxon>
        <taxon>Tylenchina</taxon>
        <taxon>Panagrolaimomorpha</taxon>
        <taxon>Strongyloidoidea</taxon>
        <taxon>Strongyloididae</taxon>
        <taxon>Strongyloides</taxon>
    </lineage>
</organism>
<evidence type="ECO:0000256" key="1">
    <source>
        <dbReference type="ARBA" id="ARBA00004648"/>
    </source>
</evidence>
<dbReference type="Pfam" id="PF14875">
    <property type="entry name" value="PIP49_N"/>
    <property type="match status" value="1"/>
</dbReference>
<keyword evidence="8" id="KW-1015">Disulfide bond</keyword>
<reference evidence="13" key="2">
    <citation type="submission" date="2015-08" db="UniProtKB">
        <authorList>
            <consortium name="WormBaseParasite"/>
        </authorList>
    </citation>
    <scope>IDENTIFICATION</scope>
</reference>
<dbReference type="Proteomes" id="UP000035680">
    <property type="component" value="Unassembled WGS sequence"/>
</dbReference>
<evidence type="ECO:0000256" key="2">
    <source>
        <dbReference type="ARBA" id="ARBA00006338"/>
    </source>
</evidence>
<proteinExistence type="inferred from homology"/>
<evidence type="ECO:0000256" key="7">
    <source>
        <dbReference type="ARBA" id="ARBA00023136"/>
    </source>
</evidence>